<name>A0ACD0NRF7_9BASI</name>
<evidence type="ECO:0000313" key="1">
    <source>
        <dbReference type="EMBL" id="PWN48365.1"/>
    </source>
</evidence>
<feature type="non-terminal residue" evidence="1">
    <location>
        <position position="503"/>
    </location>
</feature>
<keyword evidence="2" id="KW-1185">Reference proteome</keyword>
<accession>A0ACD0NRF7</accession>
<gene>
    <name evidence="1" type="ORF">IE53DRAFT_381414</name>
</gene>
<dbReference type="Proteomes" id="UP000245626">
    <property type="component" value="Unassembled WGS sequence"/>
</dbReference>
<evidence type="ECO:0000313" key="2">
    <source>
        <dbReference type="Proteomes" id="UP000245626"/>
    </source>
</evidence>
<organism evidence="1 2">
    <name type="scientific">Violaceomyces palustris</name>
    <dbReference type="NCBI Taxonomy" id="1673888"/>
    <lineage>
        <taxon>Eukaryota</taxon>
        <taxon>Fungi</taxon>
        <taxon>Dikarya</taxon>
        <taxon>Basidiomycota</taxon>
        <taxon>Ustilaginomycotina</taxon>
        <taxon>Ustilaginomycetes</taxon>
        <taxon>Violaceomycetales</taxon>
        <taxon>Violaceomycetaceae</taxon>
        <taxon>Violaceomyces</taxon>
    </lineage>
</organism>
<proteinExistence type="predicted"/>
<sequence length="503" mass="55237">MVPRRLPYYASLASILALGVALALRIPNESNPQLSPKATQRQHQQQQPNLLEILSGPPPGSSDHLNQQACLLHHAGSFHVLPHSSRAADVLNLWTASSSCDHSNVTKKPEGWEKLAQIPSQTLRHVLIAAREIVVPQESSSEPLQTSTGQAQAWMYQMAHLVYETSSSESLQDEPTSSRPLVWQQSSLYDIQLGSEQQQGLFEHDLSDKVKLIHLEPNFAIFVADDQGLSLLDSILPPDTRLNRLSLERRRASPSANEVASPSKPEPLFEKPRYNPLVDTIISSDALSIKNLRADVRILTGEDRLIDSVGWKSRHSSTYGARKAAEWIKGEMTKYLGDLPGAKCSLQEYEKYFSPNVVCVIPATEGGEGSVQVEGGKEEEEGIVLISAHYDSRGSFGLVDAPGGDDDGSGTTALLGIARSIGRFKIDFASEVHLVAFSGEEQGLVGSQHYAKRLDLDRSKVKLALQMDMLAYRKQGEPLQIAFPDKLATVSATKHVQRIAQTY</sequence>
<reference evidence="1 2" key="1">
    <citation type="journal article" date="2018" name="Mol. Biol. Evol.">
        <title>Broad Genomic Sampling Reveals a Smut Pathogenic Ancestry of the Fungal Clade Ustilaginomycotina.</title>
        <authorList>
            <person name="Kijpornyongpan T."/>
            <person name="Mondo S.J."/>
            <person name="Barry K."/>
            <person name="Sandor L."/>
            <person name="Lee J."/>
            <person name="Lipzen A."/>
            <person name="Pangilinan J."/>
            <person name="LaButti K."/>
            <person name="Hainaut M."/>
            <person name="Henrissat B."/>
            <person name="Grigoriev I.V."/>
            <person name="Spatafora J.W."/>
            <person name="Aime M.C."/>
        </authorList>
    </citation>
    <scope>NUCLEOTIDE SEQUENCE [LARGE SCALE GENOMIC DNA]</scope>
    <source>
        <strain evidence="1 2">SA 807</strain>
    </source>
</reference>
<dbReference type="EMBL" id="KZ820217">
    <property type="protein sequence ID" value="PWN48365.1"/>
    <property type="molecule type" value="Genomic_DNA"/>
</dbReference>
<protein>
    <submittedName>
        <fullName evidence="1">Zn-dependent exopeptidase</fullName>
    </submittedName>
</protein>